<comment type="cofactor">
    <cofactor evidence="1">
        <name>Zn(2+)</name>
        <dbReference type="ChEBI" id="CHEBI:29105"/>
    </cofactor>
</comment>
<comment type="subcellular location">
    <subcellularLocation>
        <location evidence="2">Membrane</location>
        <topology evidence="2">Multi-pass membrane protein</topology>
    </subcellularLocation>
</comment>
<keyword evidence="5 11" id="KW-0812">Transmembrane</keyword>
<evidence type="ECO:0000256" key="2">
    <source>
        <dbReference type="ARBA" id="ARBA00004141"/>
    </source>
</evidence>
<dbReference type="PANTHER" id="PTHR31412:SF0">
    <property type="entry name" value="ZINC METALLOPROTEASE EGY1, CHLOROPLASTIC-RELATED"/>
    <property type="match status" value="1"/>
</dbReference>
<evidence type="ECO:0000259" key="12">
    <source>
        <dbReference type="Pfam" id="PF02163"/>
    </source>
</evidence>
<feature type="transmembrane region" description="Helical" evidence="11">
    <location>
        <begin position="276"/>
        <end position="293"/>
    </location>
</feature>
<accession>E0U6G1</accession>
<comment type="similarity">
    <text evidence="3">Belongs to the peptidase M50B family.</text>
</comment>
<dbReference type="Pfam" id="PF02163">
    <property type="entry name" value="Peptidase_M50"/>
    <property type="match status" value="1"/>
</dbReference>
<dbReference type="InterPro" id="IPR008915">
    <property type="entry name" value="Peptidase_M50"/>
</dbReference>
<evidence type="ECO:0000313" key="13">
    <source>
        <dbReference type="EMBL" id="ADN13604.1"/>
    </source>
</evidence>
<keyword evidence="7" id="KW-0809">Transit peptide</keyword>
<evidence type="ECO:0000256" key="5">
    <source>
        <dbReference type="ARBA" id="ARBA00022692"/>
    </source>
</evidence>
<feature type="transmembrane region" description="Helical" evidence="11">
    <location>
        <begin position="30"/>
        <end position="51"/>
    </location>
</feature>
<reference evidence="14" key="1">
    <citation type="journal article" date="2011" name="MBio">
        <title>Novel metabolic attributes of the genus Cyanothece, comprising a group of unicellular nitrogen-fixing Cyanobacteria.</title>
        <authorList>
            <person name="Bandyopadhyay A."/>
            <person name="Elvitigala T."/>
            <person name="Welsh E."/>
            <person name="Stockel J."/>
            <person name="Liberton M."/>
            <person name="Min H."/>
            <person name="Sherman L.A."/>
            <person name="Pakrasi H.B."/>
        </authorList>
    </citation>
    <scope>NUCLEOTIDE SEQUENCE [LARGE SCALE GENOMIC DNA]</scope>
    <source>
        <strain evidence="14">PCC 7822</strain>
    </source>
</reference>
<evidence type="ECO:0000256" key="3">
    <source>
        <dbReference type="ARBA" id="ARBA00007931"/>
    </source>
</evidence>
<feature type="transmembrane region" description="Helical" evidence="11">
    <location>
        <begin position="467"/>
        <end position="491"/>
    </location>
</feature>
<feature type="transmembrane region" description="Helical" evidence="11">
    <location>
        <begin position="57"/>
        <end position="76"/>
    </location>
</feature>
<keyword evidence="14" id="KW-1185">Reference proteome</keyword>
<dbReference type="GO" id="GO:0008233">
    <property type="term" value="F:peptidase activity"/>
    <property type="evidence" value="ECO:0007669"/>
    <property type="project" value="UniProtKB-KW"/>
</dbReference>
<dbReference type="eggNOG" id="COG1994">
    <property type="taxonomic scope" value="Bacteria"/>
</dbReference>
<evidence type="ECO:0000256" key="10">
    <source>
        <dbReference type="SAM" id="MobiDB-lite"/>
    </source>
</evidence>
<gene>
    <name evidence="13" type="ordered locus">Cyan7822_1613</name>
</gene>
<evidence type="ECO:0000313" key="14">
    <source>
        <dbReference type="Proteomes" id="UP000008206"/>
    </source>
</evidence>
<dbReference type="Proteomes" id="UP000008206">
    <property type="component" value="Chromosome"/>
</dbReference>
<feature type="transmembrane region" description="Helical" evidence="11">
    <location>
        <begin position="305"/>
        <end position="328"/>
    </location>
</feature>
<evidence type="ECO:0000256" key="4">
    <source>
        <dbReference type="ARBA" id="ARBA00022670"/>
    </source>
</evidence>
<evidence type="ECO:0000256" key="7">
    <source>
        <dbReference type="ARBA" id="ARBA00022946"/>
    </source>
</evidence>
<dbReference type="GO" id="GO:0016020">
    <property type="term" value="C:membrane"/>
    <property type="evidence" value="ECO:0007669"/>
    <property type="project" value="UniProtKB-SubCell"/>
</dbReference>
<dbReference type="CDD" id="cd06160">
    <property type="entry name" value="S2P-M50_like_2"/>
    <property type="match status" value="1"/>
</dbReference>
<protein>
    <submittedName>
        <fullName evidence="13">Peptidase M50</fullName>
    </submittedName>
</protein>
<evidence type="ECO:0000256" key="1">
    <source>
        <dbReference type="ARBA" id="ARBA00001947"/>
    </source>
</evidence>
<dbReference type="AlphaFoldDB" id="E0U6G1"/>
<feature type="compositionally biased region" description="Low complexity" evidence="10">
    <location>
        <begin position="87"/>
        <end position="97"/>
    </location>
</feature>
<keyword evidence="9 11" id="KW-0472">Membrane</keyword>
<dbReference type="GO" id="GO:0006508">
    <property type="term" value="P:proteolysis"/>
    <property type="evidence" value="ECO:0007669"/>
    <property type="project" value="UniProtKB-KW"/>
</dbReference>
<evidence type="ECO:0000256" key="9">
    <source>
        <dbReference type="ARBA" id="ARBA00023136"/>
    </source>
</evidence>
<feature type="transmembrane region" description="Helical" evidence="11">
    <location>
        <begin position="425"/>
        <end position="447"/>
    </location>
</feature>
<feature type="region of interest" description="Disordered" evidence="10">
    <location>
        <begin position="87"/>
        <end position="109"/>
    </location>
</feature>
<keyword evidence="8 11" id="KW-1133">Transmembrane helix</keyword>
<dbReference type="EMBL" id="CP002198">
    <property type="protein sequence ID" value="ADN13604.1"/>
    <property type="molecule type" value="Genomic_DNA"/>
</dbReference>
<evidence type="ECO:0000256" key="8">
    <source>
        <dbReference type="ARBA" id="ARBA00022989"/>
    </source>
</evidence>
<feature type="domain" description="Peptidase M50" evidence="12">
    <location>
        <begin position="249"/>
        <end position="418"/>
    </location>
</feature>
<dbReference type="HOGENOM" id="CLU_028221_2_0_3"/>
<dbReference type="PANTHER" id="PTHR31412">
    <property type="entry name" value="ZINC METALLOPROTEASE EGY1"/>
    <property type="match status" value="1"/>
</dbReference>
<feature type="transmembrane region" description="Helical" evidence="11">
    <location>
        <begin position="248"/>
        <end position="269"/>
    </location>
</feature>
<feature type="transmembrane region" description="Helical" evidence="11">
    <location>
        <begin position="375"/>
        <end position="396"/>
    </location>
</feature>
<dbReference type="RefSeq" id="WP_013321711.1">
    <property type="nucleotide sequence ID" value="NC_014501.1"/>
</dbReference>
<keyword evidence="6" id="KW-0378">Hydrolase</keyword>
<organism evidence="13 14">
    <name type="scientific">Gloeothece verrucosa (strain PCC 7822)</name>
    <name type="common">Cyanothece sp. (strain PCC 7822)</name>
    <dbReference type="NCBI Taxonomy" id="497965"/>
    <lineage>
        <taxon>Bacteria</taxon>
        <taxon>Bacillati</taxon>
        <taxon>Cyanobacteriota</taxon>
        <taxon>Cyanophyceae</taxon>
        <taxon>Oscillatoriophycideae</taxon>
        <taxon>Chroococcales</taxon>
        <taxon>Aphanothecaceae</taxon>
        <taxon>Gloeothece</taxon>
        <taxon>Gloeothece verrucosa</taxon>
    </lineage>
</organism>
<dbReference type="InterPro" id="IPR044838">
    <property type="entry name" value="EGY1-like"/>
</dbReference>
<evidence type="ECO:0000256" key="6">
    <source>
        <dbReference type="ARBA" id="ARBA00022801"/>
    </source>
</evidence>
<sequence>MEIWLLLIIIGFITYYLLQRHVAKITQTPIWLIWLVMMIFPIIWGIWWQVYGEDKPIPPLLLFGPFILCPLLYSWLIQIGRPKTGANETNTEITPNNEPTPPPANTPTVRPITVDEEKELRDCFPWGVYYLQQIDYRPQAILCRGKLRAVPEVAYKTIKENVEKVFDDRFIVLFQESLQGQPFFALVANPWSKTNQPLDSQPLNRPLFALSLLLITLFTTTVIGTEISGVTPQQLEANHSLILQGLPYSLGLITILGIHEFSHYLAAVYYKIKATLPYFIPIPFFLGTFGAFIQMKSPVPHRRALFDVAIAGPLGGFLVTLPLLLWGLTLSQTAQINPENTSLLNFKALDPRFSLLFAVLSKIALGNQLSEGVAIALHPLAVAGYIGLIVTALNLMPVGQLDGGHIVHAMFGQKTGIIIGQLTRLLVFVLAMIKSEFLLWAIILLFMPLVDNPALNDVTELDNKRDFLGLFSLALLISILLPVPAAIAQWLSL</sequence>
<name>E0U6G1_GLOV7</name>
<keyword evidence="4" id="KW-0645">Protease</keyword>
<feature type="transmembrane region" description="Helical" evidence="11">
    <location>
        <begin position="207"/>
        <end position="228"/>
    </location>
</feature>
<dbReference type="KEGG" id="cyj:Cyan7822_1613"/>
<evidence type="ECO:0000256" key="11">
    <source>
        <dbReference type="SAM" id="Phobius"/>
    </source>
</evidence>
<dbReference type="STRING" id="497965.Cyan7822_1613"/>
<feature type="transmembrane region" description="Helical" evidence="11">
    <location>
        <begin position="6"/>
        <end position="23"/>
    </location>
</feature>
<proteinExistence type="inferred from homology"/>